<dbReference type="InterPro" id="IPR002557">
    <property type="entry name" value="Chitin-bd_dom"/>
</dbReference>
<protein>
    <recommendedName>
        <fullName evidence="7">Chitin-binding type-2 domain-containing protein</fullName>
    </recommendedName>
</protein>
<evidence type="ECO:0000256" key="3">
    <source>
        <dbReference type="ARBA" id="ARBA00022737"/>
    </source>
</evidence>
<evidence type="ECO:0000256" key="2">
    <source>
        <dbReference type="ARBA" id="ARBA00022729"/>
    </source>
</evidence>
<feature type="domain" description="Chitin-binding type-2" evidence="7">
    <location>
        <begin position="23"/>
        <end position="84"/>
    </location>
</feature>
<keyword evidence="4" id="KW-1015">Disulfide bond</keyword>
<dbReference type="GO" id="GO:0008061">
    <property type="term" value="F:chitin binding"/>
    <property type="evidence" value="ECO:0007669"/>
    <property type="project" value="UniProtKB-KW"/>
</dbReference>
<proteinExistence type="predicted"/>
<dbReference type="PANTHER" id="PTHR23301">
    <property type="entry name" value="CHITIN BINDING PERITROPHIN-A"/>
    <property type="match status" value="1"/>
</dbReference>
<keyword evidence="5" id="KW-0325">Glycoprotein</keyword>
<gene>
    <name evidence="8" type="ORF">ACJMK2_016800</name>
</gene>
<dbReference type="PANTHER" id="PTHR23301:SF0">
    <property type="entry name" value="CHITIN-BINDING TYPE-2 DOMAIN-CONTAINING PROTEIN-RELATED"/>
    <property type="match status" value="1"/>
</dbReference>
<dbReference type="InterPro" id="IPR051940">
    <property type="entry name" value="Chitin_bind-dev_reg"/>
</dbReference>
<dbReference type="SMART" id="SM00494">
    <property type="entry name" value="ChtBD2"/>
    <property type="match status" value="3"/>
</dbReference>
<organism evidence="8 9">
    <name type="scientific">Sinanodonta woodiana</name>
    <name type="common">Chinese pond mussel</name>
    <name type="synonym">Anodonta woodiana</name>
    <dbReference type="NCBI Taxonomy" id="1069815"/>
    <lineage>
        <taxon>Eukaryota</taxon>
        <taxon>Metazoa</taxon>
        <taxon>Spiralia</taxon>
        <taxon>Lophotrochozoa</taxon>
        <taxon>Mollusca</taxon>
        <taxon>Bivalvia</taxon>
        <taxon>Autobranchia</taxon>
        <taxon>Heteroconchia</taxon>
        <taxon>Palaeoheterodonta</taxon>
        <taxon>Unionida</taxon>
        <taxon>Unionoidea</taxon>
        <taxon>Unionidae</taxon>
        <taxon>Unioninae</taxon>
        <taxon>Sinanodonta</taxon>
    </lineage>
</organism>
<evidence type="ECO:0000259" key="7">
    <source>
        <dbReference type="PROSITE" id="PS50940"/>
    </source>
</evidence>
<keyword evidence="1" id="KW-0147">Chitin-binding</keyword>
<dbReference type="Pfam" id="PF01607">
    <property type="entry name" value="CBM_14"/>
    <property type="match status" value="2"/>
</dbReference>
<feature type="chain" id="PRO_5044815231" description="Chitin-binding type-2 domain-containing protein" evidence="6">
    <location>
        <begin position="23"/>
        <end position="324"/>
    </location>
</feature>
<feature type="domain" description="Chitin-binding type-2" evidence="7">
    <location>
        <begin position="258"/>
        <end position="315"/>
    </location>
</feature>
<feature type="domain" description="Chitin-binding type-2" evidence="7">
    <location>
        <begin position="99"/>
        <end position="163"/>
    </location>
</feature>
<accession>A0ABD3UUV8</accession>
<sequence>MEARCSICVILVCVLAKSISQSEPRCKPDRNEEFEIIPKNDCTGWYLCVWGRPKEMPNCPKGSVFSRSAHVCVPINSIFDDCPKGMGIITTTKSPLTVEQQCSQDRTAIIPHPTECQLYYNCSVNYTYVPRYFEQHLVECTYPKLFSTDTLKCEDFDTVNCGNRREAKSGCDYHALQCPSSHCMPCYVRFPSCEMKQDGINPHPEKLWSPFYIVCKNERFMSEERCPADDEGHTQLFSPETKLCTRLDFISQEHGGLMKNCTGKVDGANADDFGRCDRYAECQNGKFVNIVKCPSGLVFDTAERKCVLGKDACAPCGSKQGCRK</sequence>
<dbReference type="Proteomes" id="UP001634394">
    <property type="component" value="Unassembled WGS sequence"/>
</dbReference>
<dbReference type="Gene3D" id="2.170.140.10">
    <property type="entry name" value="Chitin binding domain"/>
    <property type="match status" value="2"/>
</dbReference>
<name>A0ABD3UUV8_SINWO</name>
<evidence type="ECO:0000256" key="6">
    <source>
        <dbReference type="SAM" id="SignalP"/>
    </source>
</evidence>
<dbReference type="PROSITE" id="PS50940">
    <property type="entry name" value="CHIT_BIND_II"/>
    <property type="match status" value="3"/>
</dbReference>
<evidence type="ECO:0000256" key="1">
    <source>
        <dbReference type="ARBA" id="ARBA00022669"/>
    </source>
</evidence>
<keyword evidence="9" id="KW-1185">Reference proteome</keyword>
<evidence type="ECO:0000313" key="9">
    <source>
        <dbReference type="Proteomes" id="UP001634394"/>
    </source>
</evidence>
<dbReference type="InterPro" id="IPR036508">
    <property type="entry name" value="Chitin-bd_dom_sf"/>
</dbReference>
<dbReference type="EMBL" id="JBJQND010000015">
    <property type="protein sequence ID" value="KAL3853244.1"/>
    <property type="molecule type" value="Genomic_DNA"/>
</dbReference>
<keyword evidence="2 6" id="KW-0732">Signal</keyword>
<comment type="caution">
    <text evidence="8">The sequence shown here is derived from an EMBL/GenBank/DDBJ whole genome shotgun (WGS) entry which is preliminary data.</text>
</comment>
<evidence type="ECO:0000256" key="5">
    <source>
        <dbReference type="ARBA" id="ARBA00023180"/>
    </source>
</evidence>
<reference evidence="8 9" key="1">
    <citation type="submission" date="2024-11" db="EMBL/GenBank/DDBJ databases">
        <title>Chromosome-level genome assembly of the freshwater bivalve Anodonta woodiana.</title>
        <authorList>
            <person name="Chen X."/>
        </authorList>
    </citation>
    <scope>NUCLEOTIDE SEQUENCE [LARGE SCALE GENOMIC DNA]</scope>
    <source>
        <strain evidence="8">MN2024</strain>
        <tissue evidence="8">Gills</tissue>
    </source>
</reference>
<evidence type="ECO:0000256" key="4">
    <source>
        <dbReference type="ARBA" id="ARBA00023157"/>
    </source>
</evidence>
<keyword evidence="3" id="KW-0677">Repeat</keyword>
<evidence type="ECO:0000313" key="8">
    <source>
        <dbReference type="EMBL" id="KAL3853244.1"/>
    </source>
</evidence>
<dbReference type="AlphaFoldDB" id="A0ABD3UUV8"/>
<dbReference type="SUPFAM" id="SSF57625">
    <property type="entry name" value="Invertebrate chitin-binding proteins"/>
    <property type="match status" value="3"/>
</dbReference>
<feature type="signal peptide" evidence="6">
    <location>
        <begin position="1"/>
        <end position="22"/>
    </location>
</feature>